<dbReference type="EMBL" id="UINC01000086">
    <property type="protein sequence ID" value="SUZ48794.1"/>
    <property type="molecule type" value="Genomic_DNA"/>
</dbReference>
<gene>
    <name evidence="2" type="ORF">METZ01_LOCUS1648</name>
</gene>
<dbReference type="InterPro" id="IPR011460">
    <property type="entry name" value="Lcl_C"/>
</dbReference>
<dbReference type="AlphaFoldDB" id="A0A381N405"/>
<reference evidence="2" key="1">
    <citation type="submission" date="2018-05" db="EMBL/GenBank/DDBJ databases">
        <authorList>
            <person name="Lanie J.A."/>
            <person name="Ng W.-L."/>
            <person name="Kazmierczak K.M."/>
            <person name="Andrzejewski T.M."/>
            <person name="Davidsen T.M."/>
            <person name="Wayne K.J."/>
            <person name="Tettelin H."/>
            <person name="Glass J.I."/>
            <person name="Rusch D."/>
            <person name="Podicherti R."/>
            <person name="Tsui H.-C.T."/>
            <person name="Winkler M.E."/>
        </authorList>
    </citation>
    <scope>NUCLEOTIDE SEQUENCE</scope>
</reference>
<name>A0A381N405_9ZZZZ</name>
<feature type="domain" description="Lcl C-terminal" evidence="1">
    <location>
        <begin position="13"/>
        <end position="138"/>
    </location>
</feature>
<evidence type="ECO:0000259" key="1">
    <source>
        <dbReference type="Pfam" id="PF07603"/>
    </source>
</evidence>
<evidence type="ECO:0000313" key="2">
    <source>
        <dbReference type="EMBL" id="SUZ48794.1"/>
    </source>
</evidence>
<protein>
    <recommendedName>
        <fullName evidence="1">Lcl C-terminal domain-containing protein</fullName>
    </recommendedName>
</protein>
<sequence>MELKKRFIDNGDGTVTDLETKLMWKQTDSFQDTSQWANWFKAHEYIFGLGIEKFAGYTDWRMPTLDEAESLHDESHCIKDMDRMDIFISDAFSPGGGFTSWTSNEMPHATAIIYYYRYGHANSNHKEDITKDSVRAVRDIEKREVNRGVLKKYPGFSDSPLPR</sequence>
<organism evidence="2">
    <name type="scientific">marine metagenome</name>
    <dbReference type="NCBI Taxonomy" id="408172"/>
    <lineage>
        <taxon>unclassified sequences</taxon>
        <taxon>metagenomes</taxon>
        <taxon>ecological metagenomes</taxon>
    </lineage>
</organism>
<accession>A0A381N405</accession>
<proteinExistence type="predicted"/>
<dbReference type="Pfam" id="PF07603">
    <property type="entry name" value="Lcl_C"/>
    <property type="match status" value="1"/>
</dbReference>